<comment type="caution">
    <text evidence="4">The sequence shown here is derived from an EMBL/GenBank/DDBJ whole genome shotgun (WGS) entry which is preliminary data.</text>
</comment>
<feature type="transmembrane region" description="Helical" evidence="3">
    <location>
        <begin position="98"/>
        <end position="117"/>
    </location>
</feature>
<dbReference type="SUPFAM" id="SSF103481">
    <property type="entry name" value="Multidrug resistance efflux transporter EmrE"/>
    <property type="match status" value="1"/>
</dbReference>
<keyword evidence="3" id="KW-0812">Transmembrane</keyword>
<feature type="transmembrane region" description="Helical" evidence="3">
    <location>
        <begin position="304"/>
        <end position="324"/>
    </location>
</feature>
<feature type="transmembrane region" description="Helical" evidence="3">
    <location>
        <begin position="265"/>
        <end position="284"/>
    </location>
</feature>
<reference evidence="4 5" key="1">
    <citation type="journal article" date="2023" name="Nat. Commun.">
        <title>Origin of minicircular mitochondrial genomes in red algae.</title>
        <authorList>
            <person name="Lee Y."/>
            <person name="Cho C.H."/>
            <person name="Lee Y.M."/>
            <person name="Park S.I."/>
            <person name="Yang J.H."/>
            <person name="West J.A."/>
            <person name="Bhattacharya D."/>
            <person name="Yoon H.S."/>
        </authorList>
    </citation>
    <scope>NUCLEOTIDE SEQUENCE [LARGE SCALE GENOMIC DNA]</scope>
    <source>
        <strain evidence="4 5">CCMP1338</strain>
        <tissue evidence="4">Whole cell</tissue>
    </source>
</reference>
<name>A0AAV8V2G3_9RHOD</name>
<feature type="transmembrane region" description="Helical" evidence="3">
    <location>
        <begin position="397"/>
        <end position="415"/>
    </location>
</feature>
<gene>
    <name evidence="4" type="ORF">NDN08_005415</name>
</gene>
<feature type="coiled-coil region" evidence="1">
    <location>
        <begin position="195"/>
        <end position="244"/>
    </location>
</feature>
<evidence type="ECO:0000256" key="1">
    <source>
        <dbReference type="SAM" id="Coils"/>
    </source>
</evidence>
<evidence type="ECO:0000256" key="3">
    <source>
        <dbReference type="SAM" id="Phobius"/>
    </source>
</evidence>
<dbReference type="AlphaFoldDB" id="A0AAV8V2G3"/>
<feature type="region of interest" description="Disordered" evidence="2">
    <location>
        <begin position="1"/>
        <end position="20"/>
    </location>
</feature>
<sequence length="421" mass="44790">MDNGQLPTTRNASPVVSRKRSRRLSQGARFALVAAKASRVFAVFLTFDYLTSPIVTGTASRMLTTLPLPIFLFLAMTGASIVLLLLQKPWQGKPLGLAGLQDVVVGGALLALTMYVYGAGLRACGPMRALLLDCSELPMLYALNLLRGRDRPSRRKIRGLVLVLLSYALIMYDASGRESGDAARLASTKLGMKAEKALESIKAGAEAKIENVAEQLSKRHQGEKDAAQRMRRLLGEDLEVLEEDLRNSGGGDLKGTNHGLVVADGALRIELGIFLVLCSSALTLGSSGYRRKLATVVGGTKRSFALSVSMASALLLPCALFSIYQESSILTVADLGYKTAGSIFGIGNLFIVVPYYIRAFLASFLSHSVLLRAAPINFLLGVLLASTTGYGTEAGSATVPLGLAFVFNVMGLHAVSSVDSD</sequence>
<dbReference type="InterPro" id="IPR037185">
    <property type="entry name" value="EmrE-like"/>
</dbReference>
<feature type="transmembrane region" description="Helical" evidence="3">
    <location>
        <begin position="369"/>
        <end position="391"/>
    </location>
</feature>
<dbReference type="EMBL" id="JAMWBK010000001">
    <property type="protein sequence ID" value="KAJ8908710.1"/>
    <property type="molecule type" value="Genomic_DNA"/>
</dbReference>
<dbReference type="PANTHER" id="PTHR47513">
    <property type="entry name" value="ZINC TRANSPORTER"/>
    <property type="match status" value="1"/>
</dbReference>
<feature type="transmembrane region" description="Helical" evidence="3">
    <location>
        <begin position="336"/>
        <end position="357"/>
    </location>
</feature>
<proteinExistence type="predicted"/>
<accession>A0AAV8V2G3</accession>
<keyword evidence="3" id="KW-1133">Transmembrane helix</keyword>
<dbReference type="Proteomes" id="UP001157974">
    <property type="component" value="Unassembled WGS sequence"/>
</dbReference>
<evidence type="ECO:0008006" key="6">
    <source>
        <dbReference type="Google" id="ProtNLM"/>
    </source>
</evidence>
<dbReference type="PANTHER" id="PTHR47513:SF1">
    <property type="entry name" value="OS07G0283200 PROTEIN"/>
    <property type="match status" value="1"/>
</dbReference>
<organism evidence="4 5">
    <name type="scientific">Rhodosorus marinus</name>
    <dbReference type="NCBI Taxonomy" id="101924"/>
    <lineage>
        <taxon>Eukaryota</taxon>
        <taxon>Rhodophyta</taxon>
        <taxon>Stylonematophyceae</taxon>
        <taxon>Stylonematales</taxon>
        <taxon>Stylonemataceae</taxon>
        <taxon>Rhodosorus</taxon>
    </lineage>
</organism>
<keyword evidence="1" id="KW-0175">Coiled coil</keyword>
<evidence type="ECO:0000313" key="4">
    <source>
        <dbReference type="EMBL" id="KAJ8908710.1"/>
    </source>
</evidence>
<evidence type="ECO:0000313" key="5">
    <source>
        <dbReference type="Proteomes" id="UP001157974"/>
    </source>
</evidence>
<feature type="transmembrane region" description="Helical" evidence="3">
    <location>
        <begin position="158"/>
        <end position="175"/>
    </location>
</feature>
<feature type="transmembrane region" description="Helical" evidence="3">
    <location>
        <begin position="67"/>
        <end position="86"/>
    </location>
</feature>
<evidence type="ECO:0000256" key="2">
    <source>
        <dbReference type="SAM" id="MobiDB-lite"/>
    </source>
</evidence>
<protein>
    <recommendedName>
        <fullName evidence="6">EamA domain-containing protein</fullName>
    </recommendedName>
</protein>
<keyword evidence="5" id="KW-1185">Reference proteome</keyword>
<keyword evidence="3" id="KW-0472">Membrane</keyword>
<feature type="compositionally biased region" description="Polar residues" evidence="2">
    <location>
        <begin position="1"/>
        <end position="14"/>
    </location>
</feature>